<evidence type="ECO:0000313" key="1">
    <source>
        <dbReference type="EMBL" id="GBM96642.1"/>
    </source>
</evidence>
<evidence type="ECO:0008006" key="3">
    <source>
        <dbReference type="Google" id="ProtNLM"/>
    </source>
</evidence>
<accession>A0A4Y2K5V6</accession>
<dbReference type="OrthoDB" id="25402at2759"/>
<dbReference type="InterPro" id="IPR052709">
    <property type="entry name" value="Transposase-MT_Hybrid"/>
</dbReference>
<name>A0A4Y2K5V6_ARAVE</name>
<organism evidence="1 2">
    <name type="scientific">Araneus ventricosus</name>
    <name type="common">Orbweaver spider</name>
    <name type="synonym">Epeira ventricosa</name>
    <dbReference type="NCBI Taxonomy" id="182803"/>
    <lineage>
        <taxon>Eukaryota</taxon>
        <taxon>Metazoa</taxon>
        <taxon>Ecdysozoa</taxon>
        <taxon>Arthropoda</taxon>
        <taxon>Chelicerata</taxon>
        <taxon>Arachnida</taxon>
        <taxon>Araneae</taxon>
        <taxon>Araneomorphae</taxon>
        <taxon>Entelegynae</taxon>
        <taxon>Araneoidea</taxon>
        <taxon>Araneidae</taxon>
        <taxon>Araneus</taxon>
    </lineage>
</organism>
<dbReference type="PANTHER" id="PTHR46060">
    <property type="entry name" value="MARINER MOS1 TRANSPOSASE-LIKE PROTEIN"/>
    <property type="match status" value="1"/>
</dbReference>
<dbReference type="EMBL" id="BGPR01004163">
    <property type="protein sequence ID" value="GBM96642.1"/>
    <property type="molecule type" value="Genomic_DNA"/>
</dbReference>
<evidence type="ECO:0000313" key="2">
    <source>
        <dbReference type="Proteomes" id="UP000499080"/>
    </source>
</evidence>
<dbReference type="PANTHER" id="PTHR46060:SF1">
    <property type="entry name" value="MARINER MOS1 TRANSPOSASE-LIKE PROTEIN"/>
    <property type="match status" value="1"/>
</dbReference>
<dbReference type="InterPro" id="IPR036397">
    <property type="entry name" value="RNaseH_sf"/>
</dbReference>
<proteinExistence type="predicted"/>
<dbReference type="Gene3D" id="3.30.420.10">
    <property type="entry name" value="Ribonuclease H-like superfamily/Ribonuclease H"/>
    <property type="match status" value="1"/>
</dbReference>
<protein>
    <recommendedName>
        <fullName evidence="3">Tc1-like transposase DDE domain-containing protein</fullName>
    </recommendedName>
</protein>
<keyword evidence="2" id="KW-1185">Reference proteome</keyword>
<dbReference type="Proteomes" id="UP000499080">
    <property type="component" value="Unassembled WGS sequence"/>
</dbReference>
<reference evidence="1 2" key="1">
    <citation type="journal article" date="2019" name="Sci. Rep.">
        <title>Orb-weaving spider Araneus ventricosus genome elucidates the spidroin gene catalogue.</title>
        <authorList>
            <person name="Kono N."/>
            <person name="Nakamura H."/>
            <person name="Ohtoshi R."/>
            <person name="Moran D.A.P."/>
            <person name="Shinohara A."/>
            <person name="Yoshida Y."/>
            <person name="Fujiwara M."/>
            <person name="Mori M."/>
            <person name="Tomita M."/>
            <person name="Arakawa K."/>
        </authorList>
    </citation>
    <scope>NUCLEOTIDE SEQUENCE [LARGE SCALE GENOMIC DNA]</scope>
</reference>
<dbReference type="AlphaFoldDB" id="A0A4Y2K5V6"/>
<dbReference type="GO" id="GO:0003676">
    <property type="term" value="F:nucleic acid binding"/>
    <property type="evidence" value="ECO:0007669"/>
    <property type="project" value="InterPro"/>
</dbReference>
<gene>
    <name evidence="1" type="ORF">AVEN_200507_1</name>
</gene>
<sequence length="94" mass="10615">MFRSDAPIVLTSMQGKVESLMGQDWGCRARPGLASREVLFLDDNTIPHTARDTKEHIRCLGWKRLDHPAYSPDLAPSDFHLFPALKSALLGRHF</sequence>
<comment type="caution">
    <text evidence="1">The sequence shown here is derived from an EMBL/GenBank/DDBJ whole genome shotgun (WGS) entry which is preliminary data.</text>
</comment>